<sequence length="915" mass="100507">MTELAELARFTDELPFSLDDFQQQACAALERGHGVLVCAPTGAGKTVVGEFAVHLALASGGKCFYTTPLKALSNQKHTDLTARYGRDQIGLLTGDLSVNANAPVVVMTTEVLRNMLYADSPALQGLSYVVMDEVHFLADRMRGPVWEEVILHLPDEVRVVSLSATVSNAEEFGGWIQTVRGDTTVVVDEHRPVPLWQHILVGKRLFDLFDYRDDEAGRGRQARVNPDLLRHIAHRREAERMSDWHPRRHPGRAGHGRGGRPRFYRPPARPDVIATLDAAGLLPAITFVFSRAGCDAAVNQCLRSPLRLTNEEERAQIAEIIDHRCGDLADADLAVLGYYEWREGLLRGLAAHHAGMLPAFRHTVEELFAAGLVKAVFATETLALGINMPARTVVLERLVKFNGEQHAPLTPGEYTQLTGRAGRRGIDVEGHAVVLWHPDIEPSEVAGLASTRTFPLRSSFAPSYNMTINLVHQLGPEQAHRLLEQSFAQYQADRSVVGLVRGIERGKKLLDEIAAELGGPQAPIIEYARMRARISELERSQARASRMQRRQEASDALAALRKGDIITITHGRRGGLAVVLESARDSSDPRPLVLTEHRWAGRISSADYSGAMPPVGSMTLPKRVEYRQPRVRRDLASALRSAAAGLTMPAARRSNKRTQHDPDLDSLREQLRRHPSHNAPGVETQVRQAERYLRVERENGQLENKVAAATNSLARTFDRIVSLLTEREFIRGPVQDPQVTDDGRLLARIYSESDLLVAECLRTGAWAGLKPAELAAVVSAVLYETRGGDGPGGQTAADAPTPRLRQALHQTSRLSVALRADEQTHRIGPSREPDDGFVNVVYRWARTGDLAAALAVADDSGTGSPLSAGDFVRWSRQVLDLLDQVRIAAPDPEVRATAKRAINDVRRGVVAVDAG</sequence>
<feature type="region of interest" description="Disordered" evidence="7">
    <location>
        <begin position="240"/>
        <end position="262"/>
    </location>
</feature>
<dbReference type="InterPro" id="IPR058621">
    <property type="entry name" value="SH3_HelY"/>
</dbReference>
<evidence type="ECO:0000256" key="7">
    <source>
        <dbReference type="SAM" id="MobiDB-lite"/>
    </source>
</evidence>
<dbReference type="GO" id="GO:0005524">
    <property type="term" value="F:ATP binding"/>
    <property type="evidence" value="ECO:0007669"/>
    <property type="project" value="UniProtKB-KW"/>
</dbReference>
<dbReference type="InterPro" id="IPR012961">
    <property type="entry name" value="Ski2/MTR4_C"/>
</dbReference>
<evidence type="ECO:0000259" key="8">
    <source>
        <dbReference type="PROSITE" id="PS51192"/>
    </source>
</evidence>
<evidence type="ECO:0000259" key="9">
    <source>
        <dbReference type="PROSITE" id="PS51194"/>
    </source>
</evidence>
<evidence type="ECO:0000256" key="3">
    <source>
        <dbReference type="ARBA" id="ARBA00022801"/>
    </source>
</evidence>
<evidence type="ECO:0000256" key="1">
    <source>
        <dbReference type="ARBA" id="ARBA00010140"/>
    </source>
</evidence>
<dbReference type="SMART" id="SM00487">
    <property type="entry name" value="DEXDc"/>
    <property type="match status" value="1"/>
</dbReference>
<dbReference type="KEGG" id="mbai:MB901379_02850"/>
<dbReference type="InterPro" id="IPR014001">
    <property type="entry name" value="Helicase_ATP-bd"/>
</dbReference>
<evidence type="ECO:0000313" key="10">
    <source>
        <dbReference type="EMBL" id="VDM89277.1"/>
    </source>
</evidence>
<dbReference type="EMBL" id="LR130759">
    <property type="protein sequence ID" value="VDM89277.1"/>
    <property type="molecule type" value="Genomic_DNA"/>
</dbReference>
<feature type="compositionally biased region" description="Basic residues" evidence="7">
    <location>
        <begin position="246"/>
        <end position="262"/>
    </location>
</feature>
<comment type="similarity">
    <text evidence="1">Belongs to the helicase family. SKI2 subfamily.</text>
</comment>
<dbReference type="Pfam" id="PF08148">
    <property type="entry name" value="DSHCT"/>
    <property type="match status" value="1"/>
</dbReference>
<dbReference type="CDD" id="cd18795">
    <property type="entry name" value="SF2_C_Ski2"/>
    <property type="match status" value="1"/>
</dbReference>
<dbReference type="Pfam" id="PF00270">
    <property type="entry name" value="DEAD"/>
    <property type="match status" value="1"/>
</dbReference>
<evidence type="ECO:0000313" key="11">
    <source>
        <dbReference type="Proteomes" id="UP000269998"/>
    </source>
</evidence>
<reference evidence="11" key="1">
    <citation type="submission" date="2018-02" db="EMBL/GenBank/DDBJ databases">
        <authorList>
            <person name="Seth-Smith MB H."/>
            <person name="Seth-Smith H."/>
        </authorList>
    </citation>
    <scope>NUCLEOTIDE SEQUENCE [LARGE SCALE GENOMIC DNA]</scope>
</reference>
<dbReference type="Pfam" id="PF26090">
    <property type="entry name" value="SH3_HelY"/>
    <property type="match status" value="1"/>
</dbReference>
<gene>
    <name evidence="10" type="ORF">MB901379_02850</name>
</gene>
<keyword evidence="2" id="KW-0547">Nucleotide-binding</keyword>
<dbReference type="InterPro" id="IPR027417">
    <property type="entry name" value="P-loop_NTPase"/>
</dbReference>
<dbReference type="Proteomes" id="UP000269998">
    <property type="component" value="Chromosome"/>
</dbReference>
<dbReference type="PANTHER" id="PTHR12131">
    <property type="entry name" value="ATP-DEPENDENT RNA AND DNA HELICASE"/>
    <property type="match status" value="1"/>
</dbReference>
<dbReference type="GO" id="GO:0016787">
    <property type="term" value="F:hydrolase activity"/>
    <property type="evidence" value="ECO:0007669"/>
    <property type="project" value="UniProtKB-KW"/>
</dbReference>
<evidence type="ECO:0000256" key="5">
    <source>
        <dbReference type="ARBA" id="ARBA00022840"/>
    </source>
</evidence>
<dbReference type="Gene3D" id="1.10.3380.30">
    <property type="match status" value="1"/>
</dbReference>
<dbReference type="GO" id="GO:0055087">
    <property type="term" value="C:Ski complex"/>
    <property type="evidence" value="ECO:0007669"/>
    <property type="project" value="TreeGrafter"/>
</dbReference>
<keyword evidence="11" id="KW-1185">Reference proteome</keyword>
<dbReference type="InterPro" id="IPR050699">
    <property type="entry name" value="RNA-DNA_Helicase"/>
</dbReference>
<name>A0A3S4BJ07_9MYCO</name>
<proteinExistence type="inferred from homology"/>
<organism evidence="10 11">
    <name type="scientific">Mycobacterium basiliense</name>
    <dbReference type="NCBI Taxonomy" id="2094119"/>
    <lineage>
        <taxon>Bacteria</taxon>
        <taxon>Bacillati</taxon>
        <taxon>Actinomycetota</taxon>
        <taxon>Actinomycetes</taxon>
        <taxon>Mycobacteriales</taxon>
        <taxon>Mycobacteriaceae</taxon>
        <taxon>Mycobacterium</taxon>
    </lineage>
</organism>
<accession>A0A3S4BJ07</accession>
<dbReference type="PROSITE" id="PS51194">
    <property type="entry name" value="HELICASE_CTER"/>
    <property type="match status" value="1"/>
</dbReference>
<keyword evidence="5" id="KW-0067">ATP-binding</keyword>
<feature type="domain" description="Helicase C-terminal" evidence="9">
    <location>
        <begin position="271"/>
        <end position="472"/>
    </location>
</feature>
<dbReference type="PROSITE" id="PS51192">
    <property type="entry name" value="HELICASE_ATP_BIND_1"/>
    <property type="match status" value="1"/>
</dbReference>
<protein>
    <recommendedName>
        <fullName evidence="6">Probable helicase HelY</fullName>
    </recommendedName>
</protein>
<dbReference type="SUPFAM" id="SSF52540">
    <property type="entry name" value="P-loop containing nucleoside triphosphate hydrolases"/>
    <property type="match status" value="1"/>
</dbReference>
<evidence type="ECO:0000256" key="6">
    <source>
        <dbReference type="ARBA" id="ARBA00067911"/>
    </source>
</evidence>
<evidence type="ECO:0000256" key="4">
    <source>
        <dbReference type="ARBA" id="ARBA00022806"/>
    </source>
</evidence>
<dbReference type="GO" id="GO:0070478">
    <property type="term" value="P:nuclear-transcribed mRNA catabolic process, 3'-5' exonucleolytic nonsense-mediated decay"/>
    <property type="evidence" value="ECO:0007669"/>
    <property type="project" value="TreeGrafter"/>
</dbReference>
<keyword evidence="4 10" id="KW-0347">Helicase</keyword>
<dbReference type="GO" id="GO:0004386">
    <property type="term" value="F:helicase activity"/>
    <property type="evidence" value="ECO:0007669"/>
    <property type="project" value="UniProtKB-KW"/>
</dbReference>
<dbReference type="SMART" id="SM01142">
    <property type="entry name" value="DSHCT"/>
    <property type="match status" value="1"/>
</dbReference>
<dbReference type="Pfam" id="PF00271">
    <property type="entry name" value="Helicase_C"/>
    <property type="match status" value="1"/>
</dbReference>
<dbReference type="RefSeq" id="WP_158017186.1">
    <property type="nucleotide sequence ID" value="NZ_CBCSKE010000044.1"/>
</dbReference>
<dbReference type="Gene3D" id="3.40.50.300">
    <property type="entry name" value="P-loop containing nucleotide triphosphate hydrolases"/>
    <property type="match status" value="2"/>
</dbReference>
<evidence type="ECO:0000256" key="2">
    <source>
        <dbReference type="ARBA" id="ARBA00022741"/>
    </source>
</evidence>
<dbReference type="GO" id="GO:0003676">
    <property type="term" value="F:nucleic acid binding"/>
    <property type="evidence" value="ECO:0007669"/>
    <property type="project" value="InterPro"/>
</dbReference>
<dbReference type="AlphaFoldDB" id="A0A3S4BJ07"/>
<dbReference type="FunFam" id="1.10.3380.30:FF:000012">
    <property type="entry name" value="Probable helicase HelY"/>
    <property type="match status" value="1"/>
</dbReference>
<feature type="domain" description="Helicase ATP-binding" evidence="8">
    <location>
        <begin position="26"/>
        <end position="184"/>
    </location>
</feature>
<dbReference type="InterPro" id="IPR011545">
    <property type="entry name" value="DEAD/DEAH_box_helicase_dom"/>
</dbReference>
<keyword evidence="3" id="KW-0378">Hydrolase</keyword>
<dbReference type="InterPro" id="IPR001650">
    <property type="entry name" value="Helicase_C-like"/>
</dbReference>
<dbReference type="SMART" id="SM00490">
    <property type="entry name" value="HELICc"/>
    <property type="match status" value="1"/>
</dbReference>
<dbReference type="OrthoDB" id="3229913at2"/>
<dbReference type="PANTHER" id="PTHR12131:SF1">
    <property type="entry name" value="ATP-DEPENDENT RNA HELICASE SUPV3L1, MITOCHONDRIAL-RELATED"/>
    <property type="match status" value="1"/>
</dbReference>